<evidence type="ECO:0000256" key="7">
    <source>
        <dbReference type="PIRNR" id="PIRNR036421"/>
    </source>
</evidence>
<dbReference type="EMBL" id="PVTE01000027">
    <property type="protein sequence ID" value="PRY29097.1"/>
    <property type="molecule type" value="Genomic_DNA"/>
</dbReference>
<evidence type="ECO:0000256" key="2">
    <source>
        <dbReference type="ARBA" id="ARBA00008524"/>
    </source>
</evidence>
<comment type="function">
    <text evidence="7">Degrades oligopeptides.</text>
</comment>
<evidence type="ECO:0000256" key="3">
    <source>
        <dbReference type="ARBA" id="ARBA00022490"/>
    </source>
</evidence>
<dbReference type="GO" id="GO:0008236">
    <property type="term" value="F:serine-type peptidase activity"/>
    <property type="evidence" value="ECO:0007669"/>
    <property type="project" value="UniProtKB-UniRule"/>
</dbReference>
<dbReference type="Gene3D" id="2.120.10.60">
    <property type="entry name" value="Tricorn protease N-terminal domain"/>
    <property type="match status" value="1"/>
</dbReference>
<feature type="active site" description="Nucleophile" evidence="8">
    <location>
        <position position="1000"/>
    </location>
</feature>
<dbReference type="Pfam" id="PF07676">
    <property type="entry name" value="PD40"/>
    <property type="match status" value="4"/>
</dbReference>
<evidence type="ECO:0000259" key="12">
    <source>
        <dbReference type="PROSITE" id="PS50106"/>
    </source>
</evidence>
<dbReference type="InterPro" id="IPR028204">
    <property type="entry name" value="Tricorn_C1"/>
</dbReference>
<dbReference type="SUPFAM" id="SSF69304">
    <property type="entry name" value="Tricorn protease N-terminal domain"/>
    <property type="match status" value="1"/>
</dbReference>
<dbReference type="InterPro" id="IPR001478">
    <property type="entry name" value="PDZ"/>
</dbReference>
<evidence type="ECO:0000256" key="6">
    <source>
        <dbReference type="ARBA" id="ARBA00022825"/>
    </source>
</evidence>
<dbReference type="EC" id="3.4.21.-" evidence="7"/>
<dbReference type="InterPro" id="IPR011042">
    <property type="entry name" value="6-blade_b-propeller_TolB-like"/>
</dbReference>
<feature type="signal peptide" evidence="11">
    <location>
        <begin position="1"/>
        <end position="26"/>
    </location>
</feature>
<accession>A0A2T0S6P6</accession>
<dbReference type="Gene3D" id="2.30.42.10">
    <property type="match status" value="1"/>
</dbReference>
<dbReference type="Proteomes" id="UP000238375">
    <property type="component" value="Unassembled WGS sequence"/>
</dbReference>
<dbReference type="PANTHER" id="PTHR43253:SF1">
    <property type="entry name" value="TRICORN PROTEASE HOMOLOG 2-RELATED"/>
    <property type="match status" value="1"/>
</dbReference>
<dbReference type="InterPro" id="IPR011659">
    <property type="entry name" value="WD40"/>
</dbReference>
<evidence type="ECO:0000313" key="14">
    <source>
        <dbReference type="Proteomes" id="UP000238375"/>
    </source>
</evidence>
<keyword evidence="4 7" id="KW-0645">Protease</keyword>
<keyword evidence="5 7" id="KW-0378">Hydrolase</keyword>
<reference evidence="13 14" key="1">
    <citation type="submission" date="2018-03" db="EMBL/GenBank/DDBJ databases">
        <title>Genomic Encyclopedia of Archaeal and Bacterial Type Strains, Phase II (KMG-II): from individual species to whole genera.</title>
        <authorList>
            <person name="Goeker M."/>
        </authorList>
    </citation>
    <scope>NUCLEOTIDE SEQUENCE [LARGE SCALE GENOMIC DNA]</scope>
    <source>
        <strain evidence="13 14">DSM 28354</strain>
    </source>
</reference>
<feature type="active site" description="Charge relay system" evidence="8">
    <location>
        <position position="1056"/>
    </location>
</feature>
<protein>
    <recommendedName>
        <fullName evidence="7">Tricorn protease homolog</fullName>
        <ecNumber evidence="7">3.4.21.-</ecNumber>
    </recommendedName>
</protein>
<evidence type="ECO:0000256" key="4">
    <source>
        <dbReference type="ARBA" id="ARBA00022670"/>
    </source>
</evidence>
<comment type="caution">
    <text evidence="13">The sequence shown here is derived from an EMBL/GenBank/DDBJ whole genome shotgun (WGS) entry which is preliminary data.</text>
</comment>
<feature type="domain" description="PDZ" evidence="12">
    <location>
        <begin position="794"/>
        <end position="842"/>
    </location>
</feature>
<feature type="compositionally biased region" description="Polar residues" evidence="10">
    <location>
        <begin position="586"/>
        <end position="595"/>
    </location>
</feature>
<dbReference type="GO" id="GO:0006508">
    <property type="term" value="P:proteolysis"/>
    <property type="evidence" value="ECO:0007669"/>
    <property type="project" value="UniProtKB-UniRule"/>
</dbReference>
<dbReference type="SUPFAM" id="SSF52096">
    <property type="entry name" value="ClpP/crotonase"/>
    <property type="match status" value="1"/>
</dbReference>
<dbReference type="GO" id="GO:0005737">
    <property type="term" value="C:cytoplasm"/>
    <property type="evidence" value="ECO:0007669"/>
    <property type="project" value="UniProtKB-SubCell"/>
</dbReference>
<evidence type="ECO:0000256" key="8">
    <source>
        <dbReference type="PIRSR" id="PIRSR036421-1"/>
    </source>
</evidence>
<dbReference type="Gene3D" id="2.120.10.30">
    <property type="entry name" value="TolB, C-terminal domain"/>
    <property type="match status" value="3"/>
</dbReference>
<gene>
    <name evidence="13" type="ORF">CLV58_12736</name>
</gene>
<feature type="site" description="Transition state stabilizer; via amide nitrogen" evidence="9">
    <location>
        <position position="1001"/>
    </location>
</feature>
<keyword evidence="6 7" id="KW-0720">Serine protease</keyword>
<dbReference type="InterPro" id="IPR029045">
    <property type="entry name" value="ClpP/crotonase-like_dom_sf"/>
</dbReference>
<name>A0A2T0S6P6_9BACT</name>
<feature type="active site" description="Charge relay system" evidence="8">
    <location>
        <position position="779"/>
    </location>
</feature>
<dbReference type="InterPro" id="IPR036034">
    <property type="entry name" value="PDZ_sf"/>
</dbReference>
<feature type="compositionally biased region" description="Low complexity" evidence="10">
    <location>
        <begin position="564"/>
        <end position="583"/>
    </location>
</feature>
<dbReference type="Gene3D" id="3.90.226.10">
    <property type="entry name" value="2-enoyl-CoA Hydratase, Chain A, domain 1"/>
    <property type="match status" value="1"/>
</dbReference>
<dbReference type="SMART" id="SM00245">
    <property type="entry name" value="TSPc"/>
    <property type="match status" value="1"/>
</dbReference>
<dbReference type="Pfam" id="PF03572">
    <property type="entry name" value="Peptidase_S41"/>
    <property type="match status" value="1"/>
</dbReference>
<dbReference type="SUPFAM" id="SSF82171">
    <property type="entry name" value="DPP6 N-terminal domain-like"/>
    <property type="match status" value="2"/>
</dbReference>
<dbReference type="PIRSF" id="PIRSF036421">
    <property type="entry name" value="Tricorn_protease"/>
    <property type="match status" value="1"/>
</dbReference>
<dbReference type="SUPFAM" id="SSF50156">
    <property type="entry name" value="PDZ domain-like"/>
    <property type="match status" value="1"/>
</dbReference>
<comment type="similarity">
    <text evidence="2 7">Belongs to the peptidase S41B family.</text>
</comment>
<comment type="subcellular location">
    <subcellularLocation>
        <location evidence="1 7">Cytoplasm</location>
    </subcellularLocation>
</comment>
<evidence type="ECO:0000256" key="5">
    <source>
        <dbReference type="ARBA" id="ARBA00022801"/>
    </source>
</evidence>
<evidence type="ECO:0000256" key="9">
    <source>
        <dbReference type="PIRSR" id="PIRSR036421-3"/>
    </source>
</evidence>
<dbReference type="Gene3D" id="3.30.750.44">
    <property type="match status" value="1"/>
</dbReference>
<evidence type="ECO:0000313" key="13">
    <source>
        <dbReference type="EMBL" id="PRY29097.1"/>
    </source>
</evidence>
<dbReference type="SMART" id="SM00228">
    <property type="entry name" value="PDZ"/>
    <property type="match status" value="1"/>
</dbReference>
<feature type="chain" id="PRO_5015673413" description="Tricorn protease homolog" evidence="11">
    <location>
        <begin position="27"/>
        <end position="1104"/>
    </location>
</feature>
<organism evidence="13 14">
    <name type="scientific">Spirosoma oryzae</name>
    <dbReference type="NCBI Taxonomy" id="1469603"/>
    <lineage>
        <taxon>Bacteria</taxon>
        <taxon>Pseudomonadati</taxon>
        <taxon>Bacteroidota</taxon>
        <taxon>Cytophagia</taxon>
        <taxon>Cytophagales</taxon>
        <taxon>Cytophagaceae</taxon>
        <taxon>Spirosoma</taxon>
    </lineage>
</organism>
<dbReference type="RefSeq" id="WP_245882430.1">
    <property type="nucleotide sequence ID" value="NZ_PVTE01000027.1"/>
</dbReference>
<dbReference type="CDD" id="cd07562">
    <property type="entry name" value="Peptidase_S41_TRI"/>
    <property type="match status" value="1"/>
</dbReference>
<sequence length="1104" mass="121141">MYTPKHSLFLACLLPLLLTKPASLSAQSNKADAPTPRFAFAEPTVSPDGREIAFVSGGDIWTVPATGGEARLLVAHSDNESRPLYSPDGKYLAFGSTRSGNGDVYLLTLETGELRRLTFDDGGETLTGWSPDSKLVYFQSTSRDIAGMSDIYRVAITGGTPMAVTADRYASEFYGVPSPDGQTLAFSARGIAAAQWWRKGSSHLDQTELWTCKLSTKKGDKPDYERLTEGGAKELWPQWSADGQTLYYMSDRSGSQNLWAKPLKGQAVMLTQFKNGRVLWPAISQNGKTIAFERDFQIWTYDIATKQAAPVAIRLRGAAAGPSVDHQKLTSQFRDLAVSPDGKKVAFTAHGDVFATSAKDGGDAIRLSNTPALESQLAWLPNSRSLIYVSARDGSGNLYQYDFGTRNETRLTDSQEDDGAPVLSPDGQSVAFIRNGQELRVLDLSSKKEKQLYKGFLGRPPFASTGTVVWSPDGKWLAFAVYGAKTFRNVWVVPSSGGDAKPVSFLANTFGGNLTWSPDGKYILFGTNQRTETAQLARVELMPKLPKFREDQFRDLFNEEVPRTIRPTSPSTPVAPSPSTTKTPNRDTLTTSPKTKASPKEATTIVFDGIRQRMSLVPIGVEVDAQSISKDGKTLLLTASVGNRQNLYTYSLDETSAERPVAKQLTTTAGQKSNAQFTADGKEVFYLEQGRIQSVSLDKREPKPLTVTAELDVDFGTEKLQVFQQAWDVQNKGFYDPAFHGVDWKDVKKQYEPLVAGARTPDELRRLLSLMVGELNASHSGVSAPQGSIDITTGRLGLRFDRITYENSGKLLITEVVDQGPTDLTGNIKPGDYLVSIDGVSIDKNTNLDQLLNNKINRQTRLGIASTPTGTVRDVNVQPVNQATEKGLLYKQWVQQQRDFVDKASKGRLGYVHMYDMSSESLNQLFLDLDAENHNREGVVVDVRNNNGGFVNAYAIDVFTRKGYLTMTGRGMPSAPARTQLGQRALERPTILVTNQHSLSDAEDFTEGYRTLKLGKVVGEPTAGWIIFTSAAQLIDGSSIRLPFSRITDNRGQNMELNPRPVDVRVSRPIGESYTDQNIQLKTAVTELLKQLDEAPADKSVGGK</sequence>
<feature type="region of interest" description="Disordered" evidence="10">
    <location>
        <begin position="560"/>
        <end position="600"/>
    </location>
</feature>
<dbReference type="PANTHER" id="PTHR43253">
    <property type="entry name" value="TRICORN PROTEASE HOMOLOG 2-RELATED"/>
    <property type="match status" value="1"/>
</dbReference>
<keyword evidence="11" id="KW-0732">Signal</keyword>
<evidence type="ECO:0000256" key="1">
    <source>
        <dbReference type="ARBA" id="ARBA00004496"/>
    </source>
</evidence>
<dbReference type="Pfam" id="PF26549">
    <property type="entry name" value="Tricorn_N"/>
    <property type="match status" value="1"/>
</dbReference>
<evidence type="ECO:0000256" key="11">
    <source>
        <dbReference type="SAM" id="SignalP"/>
    </source>
</evidence>
<keyword evidence="14" id="KW-1185">Reference proteome</keyword>
<proteinExistence type="inferred from homology"/>
<dbReference type="InterPro" id="IPR005151">
    <property type="entry name" value="Tail-specific_protease"/>
</dbReference>
<dbReference type="InterPro" id="IPR012393">
    <property type="entry name" value="Tricorn_protease"/>
</dbReference>
<evidence type="ECO:0000256" key="10">
    <source>
        <dbReference type="SAM" id="MobiDB-lite"/>
    </source>
</evidence>
<keyword evidence="3 7" id="KW-0963">Cytoplasm</keyword>
<dbReference type="Pfam" id="PF14684">
    <property type="entry name" value="Tricorn_C1"/>
    <property type="match status" value="1"/>
</dbReference>
<dbReference type="PROSITE" id="PS50106">
    <property type="entry name" value="PDZ"/>
    <property type="match status" value="1"/>
</dbReference>
<dbReference type="AlphaFoldDB" id="A0A2T0S6P6"/>